<dbReference type="Proteomes" id="UP001139955">
    <property type="component" value="Unassembled WGS sequence"/>
</dbReference>
<accession>A0A9X2XE83</accession>
<gene>
    <name evidence="2" type="ORF">OC940_05700</name>
</gene>
<dbReference type="NCBIfam" id="TIGR01690">
    <property type="entry name" value="ICE_RAQPRD"/>
    <property type="match status" value="1"/>
</dbReference>
<dbReference type="EMBL" id="JAOSKY010000002">
    <property type="protein sequence ID" value="MCU7247290.1"/>
    <property type="molecule type" value="Genomic_DNA"/>
</dbReference>
<name>A0A9X2XE83_9PSED</name>
<reference evidence="2" key="1">
    <citation type="submission" date="2022-09" db="EMBL/GenBank/DDBJ databases">
        <authorList>
            <person name="Cesa-Luna C."/>
            <person name="Girard L."/>
            <person name="Lood C."/>
            <person name="Hofte M."/>
            <person name="De Mot R."/>
        </authorList>
    </citation>
    <scope>NUCLEOTIDE SEQUENCE</scope>
    <source>
        <strain evidence="2">B1M3-32</strain>
    </source>
</reference>
<keyword evidence="1" id="KW-0732">Signal</keyword>
<feature type="chain" id="PRO_5040985093" evidence="1">
    <location>
        <begin position="28"/>
        <end position="112"/>
    </location>
</feature>
<proteinExistence type="predicted"/>
<sequence>MTYRFRKKHLLLIAVKFGLLGPGTATAYETVDEHLRLATVLRELNAIERIAAAGGTVPYLTVSRYHFNYTKLREDIDRISTGIKQYLSPERATPRDVVALHGSYRDEVDIDQ</sequence>
<protein>
    <submittedName>
        <fullName evidence="2">RAQPRD family integrative conjugative element protein</fullName>
    </submittedName>
</protein>
<dbReference type="Pfam" id="PF09686">
    <property type="entry name" value="Plasmid_RAQPRD"/>
    <property type="match status" value="1"/>
</dbReference>
<comment type="caution">
    <text evidence="2">The sequence shown here is derived from an EMBL/GenBank/DDBJ whole genome shotgun (WGS) entry which is preliminary data.</text>
</comment>
<dbReference type="AlphaFoldDB" id="A0A9X2XE83"/>
<reference evidence="2" key="2">
    <citation type="journal article" date="2023" name="mSystems">
        <title>Charting the Lipopeptidome of Nonpathogenic Pseudomonas.</title>
        <authorList>
            <person name="Cesa-Luna C."/>
            <person name="Geudens N."/>
            <person name="Girard L."/>
            <person name="De Roo V."/>
            <person name="Maklad H.R."/>
            <person name="Martins J.C."/>
            <person name="Hofte M."/>
            <person name="De Mot R."/>
        </authorList>
    </citation>
    <scope>NUCLEOTIDE SEQUENCE</scope>
    <source>
        <strain evidence="2">B1M3-32</strain>
    </source>
</reference>
<evidence type="ECO:0000313" key="3">
    <source>
        <dbReference type="Proteomes" id="UP001139955"/>
    </source>
</evidence>
<keyword evidence="3" id="KW-1185">Reference proteome</keyword>
<evidence type="ECO:0000256" key="1">
    <source>
        <dbReference type="SAM" id="SignalP"/>
    </source>
</evidence>
<dbReference type="RefSeq" id="WP_301621266.1">
    <property type="nucleotide sequence ID" value="NZ_JAOSKY010000002.1"/>
</dbReference>
<organism evidence="2 3">
    <name type="scientific">Pseudomonas koreensis</name>
    <dbReference type="NCBI Taxonomy" id="198620"/>
    <lineage>
        <taxon>Bacteria</taxon>
        <taxon>Pseudomonadati</taxon>
        <taxon>Pseudomonadota</taxon>
        <taxon>Gammaproteobacteria</taxon>
        <taxon>Pseudomonadales</taxon>
        <taxon>Pseudomonadaceae</taxon>
        <taxon>Pseudomonas</taxon>
    </lineage>
</organism>
<dbReference type="InterPro" id="IPR019110">
    <property type="entry name" value="Uncharacterised_RAQPRD"/>
</dbReference>
<evidence type="ECO:0000313" key="2">
    <source>
        <dbReference type="EMBL" id="MCU7247290.1"/>
    </source>
</evidence>
<feature type="signal peptide" evidence="1">
    <location>
        <begin position="1"/>
        <end position="27"/>
    </location>
</feature>